<keyword evidence="4 8" id="KW-0479">Metal-binding</keyword>
<evidence type="ECO:0000256" key="4">
    <source>
        <dbReference type="ARBA" id="ARBA00022723"/>
    </source>
</evidence>
<sequence>MFLISVTATFAASHILPGYPGLCSKLHGHNWTVEVSWSSRGLDPLGMALDFHEAEALLGPLIKELDHSHLNDHPFFRERLPTSEQVAFFLYTRLKEIMSSRTDSTVRLDQVAVTEMAPYKAIYRETSG</sequence>
<evidence type="ECO:0000256" key="6">
    <source>
        <dbReference type="ARBA" id="ARBA00023239"/>
    </source>
</evidence>
<dbReference type="Gene3D" id="3.30.479.10">
    <property type="entry name" value="6-pyruvoyl tetrahydropterin synthase/QueD"/>
    <property type="match status" value="1"/>
</dbReference>
<keyword evidence="8" id="KW-0671">Queuosine biosynthesis</keyword>
<dbReference type="KEGG" id="lfp:Y981_00685"/>
<comment type="pathway">
    <text evidence="1 8">Purine metabolism; 7-cyano-7-deazaguanine biosynthesis.</text>
</comment>
<keyword evidence="5 8" id="KW-0862">Zinc</keyword>
<comment type="cofactor">
    <cofactor evidence="8 10">
        <name>Zn(2+)</name>
        <dbReference type="ChEBI" id="CHEBI:29105"/>
    </cofactor>
    <text evidence="8 10">Binds 1 zinc ion per subunit.</text>
</comment>
<reference evidence="11 12" key="2">
    <citation type="journal article" date="2015" name="Biomed. Res. Int.">
        <title>Effects of Arsenite Resistance on the Growth and Functional Gene Expression of Leptospirillum ferriphilum and Acidithiobacillus thiooxidans in Pure Culture and Coculture.</title>
        <authorList>
            <person name="Jiang H."/>
            <person name="Liang Y."/>
            <person name="Yin H."/>
            <person name="Xiao Y."/>
            <person name="Guo X."/>
            <person name="Xu Y."/>
            <person name="Hu Q."/>
            <person name="Liu H."/>
            <person name="Liu X."/>
        </authorList>
    </citation>
    <scope>NUCLEOTIDE SEQUENCE [LARGE SCALE GENOMIC DNA]</scope>
    <source>
        <strain evidence="11 12">YSK</strain>
    </source>
</reference>
<evidence type="ECO:0000256" key="5">
    <source>
        <dbReference type="ARBA" id="ARBA00022833"/>
    </source>
</evidence>
<proteinExistence type="inferred from homology"/>
<feature type="active site" description="Charge relay system" evidence="9">
    <location>
        <position position="115"/>
    </location>
</feature>
<organism evidence="11 12">
    <name type="scientific">Leptospirillum ferriphilum YSK</name>
    <dbReference type="NCBI Taxonomy" id="1441628"/>
    <lineage>
        <taxon>Bacteria</taxon>
        <taxon>Pseudomonadati</taxon>
        <taxon>Nitrospirota</taxon>
        <taxon>Nitrospiria</taxon>
        <taxon>Nitrospirales</taxon>
        <taxon>Nitrospiraceae</taxon>
        <taxon>Leptospirillum</taxon>
    </lineage>
</organism>
<feature type="active site" description="Charge relay system" evidence="9">
    <location>
        <position position="67"/>
    </location>
</feature>
<comment type="similarity">
    <text evidence="2 8">Belongs to the PTPS family. QueD subfamily.</text>
</comment>
<accession>A0A059XSV3</accession>
<evidence type="ECO:0000256" key="2">
    <source>
        <dbReference type="ARBA" id="ARBA00008900"/>
    </source>
</evidence>
<name>A0A059XSV3_9BACT</name>
<dbReference type="AlphaFoldDB" id="A0A059XSV3"/>
<dbReference type="GO" id="GO:0070497">
    <property type="term" value="F:6-carboxytetrahydropterin synthase activity"/>
    <property type="evidence" value="ECO:0007669"/>
    <property type="project" value="UniProtKB-EC"/>
</dbReference>
<dbReference type="Pfam" id="PF01242">
    <property type="entry name" value="PTPS"/>
    <property type="match status" value="1"/>
</dbReference>
<dbReference type="PANTHER" id="PTHR12589">
    <property type="entry name" value="PYRUVOYL TETRAHYDROBIOPTERIN SYNTHASE"/>
    <property type="match status" value="1"/>
</dbReference>
<feature type="binding site" evidence="10">
    <location>
        <position position="27"/>
    </location>
    <ligand>
        <name>Zn(2+)</name>
        <dbReference type="ChEBI" id="CHEBI:29105"/>
    </ligand>
</feature>
<dbReference type="Proteomes" id="UP000027059">
    <property type="component" value="Chromosome"/>
</dbReference>
<dbReference type="EC" id="4.-.-.-" evidence="8"/>
<evidence type="ECO:0000256" key="1">
    <source>
        <dbReference type="ARBA" id="ARBA00005061"/>
    </source>
</evidence>
<evidence type="ECO:0000256" key="7">
    <source>
        <dbReference type="ARBA" id="ARBA00048807"/>
    </source>
</evidence>
<dbReference type="InterPro" id="IPR007115">
    <property type="entry name" value="6-PTP_synth/QueD"/>
</dbReference>
<evidence type="ECO:0000313" key="12">
    <source>
        <dbReference type="Proteomes" id="UP000027059"/>
    </source>
</evidence>
<evidence type="ECO:0000256" key="10">
    <source>
        <dbReference type="PIRSR" id="PIRSR006113-2"/>
    </source>
</evidence>
<keyword evidence="12" id="KW-1185">Reference proteome</keyword>
<keyword evidence="6 8" id="KW-0456">Lyase</keyword>
<feature type="active site" description="Proton acceptor" evidence="9">
    <location>
        <position position="23"/>
    </location>
</feature>
<dbReference type="UniPathway" id="UPA00391"/>
<dbReference type="EMBL" id="CP007243">
    <property type="protein sequence ID" value="AIA29878.1"/>
    <property type="molecule type" value="Genomic_DNA"/>
</dbReference>
<gene>
    <name evidence="11" type="ORF">Y981_00685</name>
</gene>
<evidence type="ECO:0000256" key="3">
    <source>
        <dbReference type="ARBA" id="ARBA00018141"/>
    </source>
</evidence>
<comment type="catalytic activity">
    <reaction evidence="7 8">
        <text>7,8-dihydroneopterin 3'-triphosphate + H2O = 6-carboxy-5,6,7,8-tetrahydropterin + triphosphate + acetaldehyde + 2 H(+)</text>
        <dbReference type="Rhea" id="RHEA:27966"/>
        <dbReference type="ChEBI" id="CHEBI:15343"/>
        <dbReference type="ChEBI" id="CHEBI:15377"/>
        <dbReference type="ChEBI" id="CHEBI:15378"/>
        <dbReference type="ChEBI" id="CHEBI:18036"/>
        <dbReference type="ChEBI" id="CHEBI:58462"/>
        <dbReference type="ChEBI" id="CHEBI:61032"/>
        <dbReference type="EC" id="4.1.2.50"/>
    </reaction>
</comment>
<dbReference type="PANTHER" id="PTHR12589:SF7">
    <property type="entry name" value="6-PYRUVOYL TETRAHYDROBIOPTERIN SYNTHASE"/>
    <property type="match status" value="1"/>
</dbReference>
<dbReference type="PIRSF" id="PIRSF006113">
    <property type="entry name" value="PTP_synth"/>
    <property type="match status" value="1"/>
</dbReference>
<feature type="binding site" evidence="10">
    <location>
        <position position="29"/>
    </location>
    <ligand>
        <name>Zn(2+)</name>
        <dbReference type="ChEBI" id="CHEBI:29105"/>
    </ligand>
</feature>
<dbReference type="SUPFAM" id="SSF55620">
    <property type="entry name" value="Tetrahydrobiopterin biosynthesis enzymes-like"/>
    <property type="match status" value="1"/>
</dbReference>
<dbReference type="GO" id="GO:0046872">
    <property type="term" value="F:metal ion binding"/>
    <property type="evidence" value="ECO:0007669"/>
    <property type="project" value="UniProtKB-KW"/>
</dbReference>
<protein>
    <recommendedName>
        <fullName evidence="3 8">6-carboxy-5,6,7,8-tetrahydropterin synthase</fullName>
        <ecNumber evidence="8">4.-.-.-</ecNumber>
    </recommendedName>
</protein>
<reference evidence="12" key="1">
    <citation type="submission" date="2014-02" db="EMBL/GenBank/DDBJ databases">
        <title>Complete genome sequence and comparative genomic analysis of the nitrogen-fixing bacterium Leptospirillum ferriphilum YSK.</title>
        <authorList>
            <person name="Guo X."/>
            <person name="Yin H."/>
            <person name="Liang Y."/>
            <person name="Hu Q."/>
            <person name="Ma L."/>
            <person name="Xiao Y."/>
            <person name="Zhang X."/>
            <person name="Qiu G."/>
            <person name="Liu X."/>
        </authorList>
    </citation>
    <scope>NUCLEOTIDE SEQUENCE [LARGE SCALE GENOMIC DNA]</scope>
    <source>
        <strain evidence="12">YSK</strain>
    </source>
</reference>
<dbReference type="HOGENOM" id="CLU_111016_6_3_0"/>
<dbReference type="GO" id="GO:0008616">
    <property type="term" value="P:tRNA queuosine(34) biosynthetic process"/>
    <property type="evidence" value="ECO:0007669"/>
    <property type="project" value="UniProtKB-KW"/>
</dbReference>
<evidence type="ECO:0000256" key="8">
    <source>
        <dbReference type="PIRNR" id="PIRNR006113"/>
    </source>
</evidence>
<evidence type="ECO:0000313" key="11">
    <source>
        <dbReference type="EMBL" id="AIA29878.1"/>
    </source>
</evidence>
<evidence type="ECO:0000256" key="9">
    <source>
        <dbReference type="PIRSR" id="PIRSR006113-1"/>
    </source>
</evidence>
<feature type="binding site" evidence="10">
    <location>
        <position position="14"/>
    </location>
    <ligand>
        <name>Zn(2+)</name>
        <dbReference type="ChEBI" id="CHEBI:29105"/>
    </ligand>
</feature>
<dbReference type="InterPro" id="IPR038418">
    <property type="entry name" value="6-PTP_synth/QueD_sf"/>
</dbReference>